<gene>
    <name evidence="5" type="primary">TPSG1</name>
</gene>
<keyword evidence="1" id="KW-1015">Disulfide bond</keyword>
<dbReference type="GO" id="GO:0004252">
    <property type="term" value="F:serine-type endopeptidase activity"/>
    <property type="evidence" value="ECO:0007669"/>
    <property type="project" value="InterPro"/>
</dbReference>
<dbReference type="PROSITE" id="PS00134">
    <property type="entry name" value="TRYPSIN_HIS"/>
    <property type="match status" value="1"/>
</dbReference>
<dbReference type="Pfam" id="PF00089">
    <property type="entry name" value="Trypsin"/>
    <property type="match status" value="1"/>
</dbReference>
<feature type="region of interest" description="Disordered" evidence="2">
    <location>
        <begin position="108"/>
        <end position="132"/>
    </location>
</feature>
<dbReference type="PANTHER" id="PTHR24252:SF7">
    <property type="entry name" value="HYALIN"/>
    <property type="match status" value="1"/>
</dbReference>
<organism evidence="5">
    <name type="scientific">Equus asinus asinus</name>
    <dbReference type="NCBI Taxonomy" id="83772"/>
    <lineage>
        <taxon>Eukaryota</taxon>
        <taxon>Metazoa</taxon>
        <taxon>Chordata</taxon>
        <taxon>Craniata</taxon>
        <taxon>Vertebrata</taxon>
        <taxon>Euteleostomi</taxon>
        <taxon>Mammalia</taxon>
        <taxon>Eutheria</taxon>
        <taxon>Laurasiatheria</taxon>
        <taxon>Perissodactyla</taxon>
        <taxon>Equidae</taxon>
        <taxon>Equus</taxon>
    </lineage>
</organism>
<evidence type="ECO:0000256" key="3">
    <source>
        <dbReference type="SAM" id="SignalP"/>
    </source>
</evidence>
<dbReference type="PANTHER" id="PTHR24252">
    <property type="entry name" value="ACROSIN-RELATED"/>
    <property type="match status" value="1"/>
</dbReference>
<dbReference type="InterPro" id="IPR001254">
    <property type="entry name" value="Trypsin_dom"/>
</dbReference>
<name>A0A8C4PSP6_EQUAS</name>
<dbReference type="Gene3D" id="2.40.10.10">
    <property type="entry name" value="Trypsin-like serine proteases"/>
    <property type="match status" value="1"/>
</dbReference>
<protein>
    <submittedName>
        <fullName evidence="5">Tryptase gamma 1</fullName>
    </submittedName>
</protein>
<accession>A0A8C4PSP6</accession>
<proteinExistence type="predicted"/>
<evidence type="ECO:0000313" key="5">
    <source>
        <dbReference type="Ensembl" id="ENSEASP00005027184.1"/>
    </source>
</evidence>
<feature type="domain" description="Peptidase S1" evidence="4">
    <location>
        <begin position="26"/>
        <end position="76"/>
    </location>
</feature>
<dbReference type="SUPFAM" id="SSF50494">
    <property type="entry name" value="Trypsin-like serine proteases"/>
    <property type="match status" value="1"/>
</dbReference>
<evidence type="ECO:0000256" key="2">
    <source>
        <dbReference type="SAM" id="MobiDB-lite"/>
    </source>
</evidence>
<reference evidence="5" key="1">
    <citation type="submission" date="2023-03" db="UniProtKB">
        <authorList>
            <consortium name="Ensembl"/>
        </authorList>
    </citation>
    <scope>IDENTIFICATION</scope>
</reference>
<feature type="signal peptide" evidence="3">
    <location>
        <begin position="1"/>
        <end position="17"/>
    </location>
</feature>
<evidence type="ECO:0000256" key="1">
    <source>
        <dbReference type="ARBA" id="ARBA00023157"/>
    </source>
</evidence>
<dbReference type="AlphaFoldDB" id="A0A8C4PSP6"/>
<dbReference type="PROSITE" id="PS50240">
    <property type="entry name" value="TRYPSIN_DOM"/>
    <property type="match status" value="1"/>
</dbReference>
<dbReference type="GO" id="GO:0006508">
    <property type="term" value="P:proteolysis"/>
    <property type="evidence" value="ECO:0007669"/>
    <property type="project" value="InterPro"/>
</dbReference>
<dbReference type="InterPro" id="IPR009003">
    <property type="entry name" value="Peptidase_S1_PA"/>
</dbReference>
<dbReference type="Ensembl" id="ENSEAST00005029515.1">
    <property type="protein sequence ID" value="ENSEASP00005027184.1"/>
    <property type="gene ID" value="ENSEASG00005018520.1"/>
</dbReference>
<keyword evidence="3" id="KW-0732">Signal</keyword>
<dbReference type="InterPro" id="IPR018114">
    <property type="entry name" value="TRYPSIN_HIS"/>
</dbReference>
<feature type="chain" id="PRO_5033981736" evidence="3">
    <location>
        <begin position="18"/>
        <end position="132"/>
    </location>
</feature>
<sequence length="132" mass="13415">VPLAVLLLLCQLGCGQPQVPNAEGRIVGGHAAQAGAWPWQASLRLRKVHVCGGALLSPQWVLTAAHCSLGARAWMGVPGGDPSFFGGLWGTWKCSPCPFSGGSPEDIGGSVLWGSGSAVAPEEEPLGSGDTS</sequence>
<dbReference type="InterPro" id="IPR043504">
    <property type="entry name" value="Peptidase_S1_PA_chymotrypsin"/>
</dbReference>
<evidence type="ECO:0000259" key="4">
    <source>
        <dbReference type="PROSITE" id="PS50240"/>
    </source>
</evidence>